<dbReference type="PANTHER" id="PTHR47633">
    <property type="entry name" value="IMMUNOGLOBULIN"/>
    <property type="match status" value="1"/>
</dbReference>
<dbReference type="Pfam" id="PF07679">
    <property type="entry name" value="I-set"/>
    <property type="match status" value="1"/>
</dbReference>
<accession>A0A212C4Y4</accession>
<evidence type="ECO:0000256" key="2">
    <source>
        <dbReference type="ARBA" id="ARBA00023319"/>
    </source>
</evidence>
<dbReference type="InterPro" id="IPR013783">
    <property type="entry name" value="Ig-like_fold"/>
</dbReference>
<reference evidence="4 5" key="1">
    <citation type="journal article" date="2018" name="Mol. Genet. Genomics">
        <title>The red deer Cervus elaphus genome CerEla1.0: sequencing, annotating, genes, and chromosomes.</title>
        <authorList>
            <person name="Bana N.A."/>
            <person name="Nyiri A."/>
            <person name="Nagy J."/>
            <person name="Frank K."/>
            <person name="Nagy T."/>
            <person name="Steger V."/>
            <person name="Schiller M."/>
            <person name="Lakatos P."/>
            <person name="Sugar L."/>
            <person name="Horn P."/>
            <person name="Barta E."/>
            <person name="Orosz L."/>
        </authorList>
    </citation>
    <scope>NUCLEOTIDE SEQUENCE [LARGE SCALE GENOMIC DNA]</scope>
    <source>
        <strain evidence="4">Hungarian</strain>
    </source>
</reference>
<evidence type="ECO:0000313" key="5">
    <source>
        <dbReference type="Proteomes" id="UP000242450"/>
    </source>
</evidence>
<dbReference type="InterPro" id="IPR003598">
    <property type="entry name" value="Ig_sub2"/>
</dbReference>
<proteinExistence type="predicted"/>
<evidence type="ECO:0000259" key="3">
    <source>
        <dbReference type="PROSITE" id="PS50835"/>
    </source>
</evidence>
<dbReference type="Proteomes" id="UP000242450">
    <property type="component" value="Chromosome 29"/>
</dbReference>
<keyword evidence="1" id="KW-1015">Disulfide bond</keyword>
<dbReference type="SUPFAM" id="SSF48726">
    <property type="entry name" value="Immunoglobulin"/>
    <property type="match status" value="1"/>
</dbReference>
<keyword evidence="5" id="KW-1185">Reference proteome</keyword>
<evidence type="ECO:0000256" key="1">
    <source>
        <dbReference type="ARBA" id="ARBA00023157"/>
    </source>
</evidence>
<dbReference type="SMART" id="SM00408">
    <property type="entry name" value="IGc2"/>
    <property type="match status" value="1"/>
</dbReference>
<keyword evidence="2" id="KW-0393">Immunoglobulin domain</keyword>
<gene>
    <name evidence="4" type="ORF">Celaphus_00018158</name>
</gene>
<feature type="domain" description="Ig-like" evidence="3">
    <location>
        <begin position="84"/>
        <end position="162"/>
    </location>
</feature>
<dbReference type="OrthoDB" id="6612025at2759"/>
<dbReference type="InterPro" id="IPR036179">
    <property type="entry name" value="Ig-like_dom_sf"/>
</dbReference>
<comment type="caution">
    <text evidence="4">The sequence shown here is derived from an EMBL/GenBank/DDBJ whole genome shotgun (WGS) entry which is preliminary data.</text>
</comment>
<dbReference type="GO" id="GO:0004672">
    <property type="term" value="F:protein kinase activity"/>
    <property type="evidence" value="ECO:0007669"/>
    <property type="project" value="TreeGrafter"/>
</dbReference>
<dbReference type="PROSITE" id="PS50835">
    <property type="entry name" value="IG_LIKE"/>
    <property type="match status" value="1"/>
</dbReference>
<name>A0A212C4Y4_CEREH</name>
<dbReference type="EMBL" id="MKHE01000029">
    <property type="protein sequence ID" value="OWK01048.1"/>
    <property type="molecule type" value="Genomic_DNA"/>
</dbReference>
<dbReference type="FunFam" id="2.60.40.10:FF:000032">
    <property type="entry name" value="palladin isoform X1"/>
    <property type="match status" value="1"/>
</dbReference>
<organism evidence="4 5">
    <name type="scientific">Cervus elaphus hippelaphus</name>
    <name type="common">European red deer</name>
    <dbReference type="NCBI Taxonomy" id="46360"/>
    <lineage>
        <taxon>Eukaryota</taxon>
        <taxon>Metazoa</taxon>
        <taxon>Chordata</taxon>
        <taxon>Craniata</taxon>
        <taxon>Vertebrata</taxon>
        <taxon>Euteleostomi</taxon>
        <taxon>Mammalia</taxon>
        <taxon>Eutheria</taxon>
        <taxon>Laurasiatheria</taxon>
        <taxon>Artiodactyla</taxon>
        <taxon>Ruminantia</taxon>
        <taxon>Pecora</taxon>
        <taxon>Cervidae</taxon>
        <taxon>Cervinae</taxon>
        <taxon>Cervus</taxon>
    </lineage>
</organism>
<dbReference type="InterPro" id="IPR007110">
    <property type="entry name" value="Ig-like_dom"/>
</dbReference>
<protein>
    <recommendedName>
        <fullName evidence="3">Ig-like domain-containing protein</fullName>
    </recommendedName>
</protein>
<dbReference type="Gene3D" id="2.60.40.10">
    <property type="entry name" value="Immunoglobulins"/>
    <property type="match status" value="1"/>
</dbReference>
<dbReference type="AlphaFoldDB" id="A0A212C4Y4"/>
<sequence length="261" mass="29367">MASDEEIQGSKDAVIQDLERKLRFKEDLLNNGQPPLRLTQEYKVSSCEQRLISEIEYRLERSPVEESGDEAPFGDTSVESGVAPFFEVKLKHYKIFEGMPATFTCRVTGDPKPKIYWFKDGKQISPKNDHYSIRSDPSGTCSLHTAASTLEDDGNYTVMAANPQVGSAAWLCSGPVGSPDEEAARLVGRWTPTFSFQLGFPGERFFSPECSFIPLDICVHDAQMCTIYFHKHCRETAVHTSHGGWGCRSWEDEVPRQKMSR</sequence>
<dbReference type="InterPro" id="IPR013098">
    <property type="entry name" value="Ig_I-set"/>
</dbReference>
<evidence type="ECO:0000313" key="4">
    <source>
        <dbReference type="EMBL" id="OWK01048.1"/>
    </source>
</evidence>
<dbReference type="PANTHER" id="PTHR47633:SF10">
    <property type="entry name" value="PALLADIN, CYTOSKELETAL ASSOCIATED PROTEIN"/>
    <property type="match status" value="1"/>
</dbReference>